<comment type="similarity">
    <text evidence="1 8 9">Belongs to the DNA mismatch repair MutS family.</text>
</comment>
<dbReference type="Pfam" id="PF05190">
    <property type="entry name" value="MutS_IV"/>
    <property type="match status" value="1"/>
</dbReference>
<dbReference type="FunFam" id="3.40.50.300:FF:000896">
    <property type="entry name" value="DNA mismatch repair protein MutS"/>
    <property type="match status" value="1"/>
</dbReference>
<evidence type="ECO:0000313" key="12">
    <source>
        <dbReference type="EMBL" id="MDT2544781.1"/>
    </source>
</evidence>
<dbReference type="InterPro" id="IPR007695">
    <property type="entry name" value="DNA_mismatch_repair_MutS-lik_N"/>
</dbReference>
<dbReference type="InterPro" id="IPR007860">
    <property type="entry name" value="DNA_mmatch_repair_MutS_con_dom"/>
</dbReference>
<dbReference type="SUPFAM" id="SSF52540">
    <property type="entry name" value="P-loop containing nucleoside triphosphate hydrolases"/>
    <property type="match status" value="1"/>
</dbReference>
<evidence type="ECO:0000256" key="6">
    <source>
        <dbReference type="ARBA" id="ARBA00023125"/>
    </source>
</evidence>
<evidence type="ECO:0000256" key="1">
    <source>
        <dbReference type="ARBA" id="ARBA00006271"/>
    </source>
</evidence>
<dbReference type="Gene3D" id="3.30.420.110">
    <property type="entry name" value="MutS, connector domain"/>
    <property type="match status" value="1"/>
</dbReference>
<feature type="coiled-coil region" evidence="10">
    <location>
        <begin position="499"/>
        <end position="545"/>
    </location>
</feature>
<dbReference type="PIRSF" id="PIRSF037677">
    <property type="entry name" value="DNA_mis_repair_Msh6"/>
    <property type="match status" value="1"/>
</dbReference>
<dbReference type="NCBIfam" id="TIGR01070">
    <property type="entry name" value="mutS1"/>
    <property type="match status" value="1"/>
</dbReference>
<evidence type="ECO:0000256" key="7">
    <source>
        <dbReference type="ARBA" id="ARBA00023204"/>
    </source>
</evidence>
<dbReference type="SMART" id="SM00533">
    <property type="entry name" value="MUTSd"/>
    <property type="match status" value="1"/>
</dbReference>
<dbReference type="InterPro" id="IPR017261">
    <property type="entry name" value="DNA_mismatch_repair_MutS/MSH"/>
</dbReference>
<dbReference type="Pfam" id="PF00488">
    <property type="entry name" value="MutS_V"/>
    <property type="match status" value="1"/>
</dbReference>
<dbReference type="Pfam" id="PF01624">
    <property type="entry name" value="MutS_I"/>
    <property type="match status" value="1"/>
</dbReference>
<proteinExistence type="inferred from homology"/>
<evidence type="ECO:0000313" key="13">
    <source>
        <dbReference type="Proteomes" id="UP001254770"/>
    </source>
</evidence>
<dbReference type="GO" id="GO:0006298">
    <property type="term" value="P:mismatch repair"/>
    <property type="evidence" value="ECO:0007669"/>
    <property type="project" value="UniProtKB-UniRule"/>
</dbReference>
<dbReference type="RefSeq" id="WP_222226025.1">
    <property type="nucleotide sequence ID" value="NZ_CP081846.1"/>
</dbReference>
<dbReference type="InterPro" id="IPR016151">
    <property type="entry name" value="DNA_mismatch_repair_MutS_N"/>
</dbReference>
<evidence type="ECO:0000256" key="10">
    <source>
        <dbReference type="SAM" id="Coils"/>
    </source>
</evidence>
<dbReference type="InterPro" id="IPR000432">
    <property type="entry name" value="DNA_mismatch_repair_MutS_C"/>
</dbReference>
<dbReference type="InterPro" id="IPR036678">
    <property type="entry name" value="MutS_con_dom_sf"/>
</dbReference>
<dbReference type="SMART" id="SM00534">
    <property type="entry name" value="MUTSac"/>
    <property type="match status" value="1"/>
</dbReference>
<dbReference type="InterPro" id="IPR045076">
    <property type="entry name" value="MutS"/>
</dbReference>
<dbReference type="Gene3D" id="3.40.1170.10">
    <property type="entry name" value="DNA repair protein MutS, domain I"/>
    <property type="match status" value="1"/>
</dbReference>
<dbReference type="HAMAP" id="MF_00096">
    <property type="entry name" value="MutS"/>
    <property type="match status" value="1"/>
</dbReference>
<dbReference type="CDD" id="cd03284">
    <property type="entry name" value="ABC_MutS1"/>
    <property type="match status" value="1"/>
</dbReference>
<feature type="domain" description="DNA mismatch repair proteins mutS family" evidence="11">
    <location>
        <begin position="683"/>
        <end position="699"/>
    </location>
</feature>
<accession>A0AAW8TAD8</accession>
<evidence type="ECO:0000256" key="4">
    <source>
        <dbReference type="ARBA" id="ARBA00022763"/>
    </source>
</evidence>
<comment type="function">
    <text evidence="8">This protein is involved in the repair of mismatches in DNA. It is possible that it carries out the mismatch recognition step. This protein has a weak ATPase activity.</text>
</comment>
<dbReference type="SUPFAM" id="SSF53150">
    <property type="entry name" value="DNA repair protein MutS, domain II"/>
    <property type="match status" value="1"/>
</dbReference>
<dbReference type="GO" id="GO:0005829">
    <property type="term" value="C:cytosol"/>
    <property type="evidence" value="ECO:0007669"/>
    <property type="project" value="TreeGrafter"/>
</dbReference>
<dbReference type="PANTHER" id="PTHR11361:SF34">
    <property type="entry name" value="DNA MISMATCH REPAIR PROTEIN MSH1, MITOCHONDRIAL"/>
    <property type="match status" value="1"/>
</dbReference>
<comment type="caution">
    <text evidence="12">The sequence shown here is derived from an EMBL/GenBank/DDBJ whole genome shotgun (WGS) entry which is preliminary data.</text>
</comment>
<evidence type="ECO:0000256" key="8">
    <source>
        <dbReference type="HAMAP-Rule" id="MF_00096"/>
    </source>
</evidence>
<feature type="binding site" evidence="8">
    <location>
        <begin position="609"/>
        <end position="616"/>
    </location>
    <ligand>
        <name>ATP</name>
        <dbReference type="ChEBI" id="CHEBI:30616"/>
    </ligand>
</feature>
<dbReference type="InterPro" id="IPR036187">
    <property type="entry name" value="DNA_mismatch_repair_MutS_sf"/>
</dbReference>
<keyword evidence="3 8" id="KW-0547">Nucleotide-binding</keyword>
<gene>
    <name evidence="8 12" type="primary">mutS</name>
    <name evidence="12" type="ORF">P7D69_10570</name>
</gene>
<dbReference type="FunFam" id="1.10.1420.10:FF:000007">
    <property type="entry name" value="DNA mismatch repair protein MutS"/>
    <property type="match status" value="1"/>
</dbReference>
<keyword evidence="6 8" id="KW-0238">DNA-binding</keyword>
<dbReference type="GO" id="GO:0140664">
    <property type="term" value="F:ATP-dependent DNA damage sensor activity"/>
    <property type="evidence" value="ECO:0007669"/>
    <property type="project" value="InterPro"/>
</dbReference>
<dbReference type="Gene3D" id="1.10.1420.10">
    <property type="match status" value="2"/>
</dbReference>
<keyword evidence="4 8" id="KW-0227">DNA damage</keyword>
<dbReference type="NCBIfam" id="NF003810">
    <property type="entry name" value="PRK05399.1"/>
    <property type="match status" value="1"/>
</dbReference>
<dbReference type="Gene3D" id="3.40.50.300">
    <property type="entry name" value="P-loop containing nucleotide triphosphate hydrolases"/>
    <property type="match status" value="1"/>
</dbReference>
<dbReference type="SUPFAM" id="SSF48334">
    <property type="entry name" value="DNA repair protein MutS, domain III"/>
    <property type="match status" value="1"/>
</dbReference>
<dbReference type="AlphaFoldDB" id="A0AAW8TAD8"/>
<dbReference type="Pfam" id="PF05188">
    <property type="entry name" value="MutS_II"/>
    <property type="match status" value="1"/>
</dbReference>
<dbReference type="FunFam" id="3.40.1170.10:FF:000001">
    <property type="entry name" value="DNA mismatch repair protein MutS"/>
    <property type="match status" value="1"/>
</dbReference>
<dbReference type="GO" id="GO:0005524">
    <property type="term" value="F:ATP binding"/>
    <property type="evidence" value="ECO:0007669"/>
    <property type="project" value="UniProtKB-UniRule"/>
</dbReference>
<dbReference type="InterPro" id="IPR007861">
    <property type="entry name" value="DNA_mismatch_repair_MutS_clamp"/>
</dbReference>
<dbReference type="GO" id="GO:0003684">
    <property type="term" value="F:damaged DNA binding"/>
    <property type="evidence" value="ECO:0007669"/>
    <property type="project" value="UniProtKB-UniRule"/>
</dbReference>
<dbReference type="PROSITE" id="PS00486">
    <property type="entry name" value="DNA_MISMATCH_REPAIR_2"/>
    <property type="match status" value="1"/>
</dbReference>
<protein>
    <recommendedName>
        <fullName evidence="2 8">DNA mismatch repair protein MutS</fullName>
    </recommendedName>
</protein>
<evidence type="ECO:0000256" key="9">
    <source>
        <dbReference type="RuleBase" id="RU003756"/>
    </source>
</evidence>
<dbReference type="PANTHER" id="PTHR11361">
    <property type="entry name" value="DNA MISMATCH REPAIR PROTEIN MUTS FAMILY MEMBER"/>
    <property type="match status" value="1"/>
</dbReference>
<sequence length="851" mass="95951">MPQKTKNTPMMEQYLAIKEQYKDAFLFYRLGDFYELFNEDAIKVSQLLELTLTSRNRNAEDPIPMCGVPHHSAQGYIDTLVEQGYKVAICEQMEDPKQAKGMVKREVVQLITPGTLMEGKGIEAKANNFLTAVTQVKDKFGFAYVDLSTGELKTALLHDEEAVMNEATALQTKEIVLGSEIPEALQKNLAERLGLVFSQQETIEDNAEFSFLTADITDELEKEATGKLLTYLSVTQKRSLGHIQKAEEYQPEHFLKLDYFSKTNLELTRSIRTGKKQGTLLWLLDETKTAMGGRLLKQWIDRPLIQKRQINARQAMVSSLLNAYFERMDLNEALTKVYDLERLAGRVAFGSVNGRDLIQLKTSLMQVPQIRQLLTGINQGEWNDLLVDMEPMDDLVNLIEKAITDDAPLQITEGNVIKDGYNEQLDQYREAMKNGKTWLAELEAREREATGIKTLKVGYNRVFGYYIEITKSNLANLEEGKYERKQTLANAERFITPELKKLETLILEAEEKSVALEYNLFLEVRNEVKQAITRLQKLAKSLSATDVLQSFATVSERYQYVQPSMEVGTHNLQINEGRHPVVEKVLGHQEYIPNSVHMNPDELLLLITGPNMSGKSTYMRQLALTVIMAQIGCFVPAESAELPIFDQIFTRIGASDDLIAGQSTFMVEMMEANQALRHATPNSLILFDELGRGTATYDGMALAQAIIEYIHKNVKAKTLFSTHYHELTVLEETLPQLKNVHVGAVEQNGEVVFLHKLMDGPADKSYGIHVAKIAGMPTDLLSRAATILSALEADTPIQKNTEVVEETEQLSLFNEVSTAELGVVDSIKKANLLEMNPMEALNFLYELQKRI</sequence>
<evidence type="ECO:0000256" key="3">
    <source>
        <dbReference type="ARBA" id="ARBA00022741"/>
    </source>
</evidence>
<evidence type="ECO:0000256" key="2">
    <source>
        <dbReference type="ARBA" id="ARBA00021982"/>
    </source>
</evidence>
<evidence type="ECO:0000256" key="5">
    <source>
        <dbReference type="ARBA" id="ARBA00022840"/>
    </source>
</evidence>
<dbReference type="EMBL" id="JARPXL010000009">
    <property type="protein sequence ID" value="MDT2544781.1"/>
    <property type="molecule type" value="Genomic_DNA"/>
</dbReference>
<dbReference type="SUPFAM" id="SSF55271">
    <property type="entry name" value="DNA repair protein MutS, domain I"/>
    <property type="match status" value="1"/>
</dbReference>
<dbReference type="InterPro" id="IPR007696">
    <property type="entry name" value="DNA_mismatch_repair_MutS_core"/>
</dbReference>
<evidence type="ECO:0000259" key="11">
    <source>
        <dbReference type="PROSITE" id="PS00486"/>
    </source>
</evidence>
<keyword evidence="7 8" id="KW-0234">DNA repair</keyword>
<reference evidence="12" key="1">
    <citation type="submission" date="2023-03" db="EMBL/GenBank/DDBJ databases">
        <authorList>
            <person name="Shen W."/>
            <person name="Cai J."/>
        </authorList>
    </citation>
    <scope>NUCLEOTIDE SEQUENCE</scope>
    <source>
        <strain evidence="12">Y15</strain>
    </source>
</reference>
<organism evidence="12 13">
    <name type="scientific">Enterococcus raffinosus</name>
    <dbReference type="NCBI Taxonomy" id="71452"/>
    <lineage>
        <taxon>Bacteria</taxon>
        <taxon>Bacillati</taxon>
        <taxon>Bacillota</taxon>
        <taxon>Bacilli</taxon>
        <taxon>Lactobacillales</taxon>
        <taxon>Enterococcaceae</taxon>
        <taxon>Enterococcus</taxon>
    </lineage>
</organism>
<keyword evidence="5 8" id="KW-0067">ATP-binding</keyword>
<dbReference type="InterPro" id="IPR027417">
    <property type="entry name" value="P-loop_NTPase"/>
</dbReference>
<name>A0AAW8TAD8_9ENTE</name>
<dbReference type="Proteomes" id="UP001254770">
    <property type="component" value="Unassembled WGS sequence"/>
</dbReference>
<dbReference type="GO" id="GO:0030983">
    <property type="term" value="F:mismatched DNA binding"/>
    <property type="evidence" value="ECO:0007669"/>
    <property type="project" value="InterPro"/>
</dbReference>
<keyword evidence="10" id="KW-0175">Coiled coil</keyword>
<dbReference type="InterPro" id="IPR005748">
    <property type="entry name" value="DNA_mismatch_repair_MutS"/>
</dbReference>
<dbReference type="Pfam" id="PF05192">
    <property type="entry name" value="MutS_III"/>
    <property type="match status" value="1"/>
</dbReference>